<keyword evidence="1" id="KW-0732">Signal</keyword>
<name>A0A0A9H5B3_ARUDO</name>
<reference evidence="2" key="1">
    <citation type="submission" date="2014-09" db="EMBL/GenBank/DDBJ databases">
        <authorList>
            <person name="Magalhaes I.L.F."/>
            <person name="Oliveira U."/>
            <person name="Santos F.R."/>
            <person name="Vidigal T.H.D.A."/>
            <person name="Brescovit A.D."/>
            <person name="Santos A.J."/>
        </authorList>
    </citation>
    <scope>NUCLEOTIDE SEQUENCE</scope>
    <source>
        <tissue evidence="2">Shoot tissue taken approximately 20 cm above the soil surface</tissue>
    </source>
</reference>
<evidence type="ECO:0000256" key="1">
    <source>
        <dbReference type="SAM" id="SignalP"/>
    </source>
</evidence>
<organism evidence="2">
    <name type="scientific">Arundo donax</name>
    <name type="common">Giant reed</name>
    <name type="synonym">Donax arundinaceus</name>
    <dbReference type="NCBI Taxonomy" id="35708"/>
    <lineage>
        <taxon>Eukaryota</taxon>
        <taxon>Viridiplantae</taxon>
        <taxon>Streptophyta</taxon>
        <taxon>Embryophyta</taxon>
        <taxon>Tracheophyta</taxon>
        <taxon>Spermatophyta</taxon>
        <taxon>Magnoliopsida</taxon>
        <taxon>Liliopsida</taxon>
        <taxon>Poales</taxon>
        <taxon>Poaceae</taxon>
        <taxon>PACMAD clade</taxon>
        <taxon>Arundinoideae</taxon>
        <taxon>Arundineae</taxon>
        <taxon>Arundo</taxon>
    </lineage>
</organism>
<protein>
    <submittedName>
        <fullName evidence="2">Uncharacterized protein</fullName>
    </submittedName>
</protein>
<feature type="chain" id="PRO_5002065383" evidence="1">
    <location>
        <begin position="17"/>
        <end position="48"/>
    </location>
</feature>
<dbReference type="EMBL" id="GBRH01166912">
    <property type="protein sequence ID" value="JAE30984.1"/>
    <property type="molecule type" value="Transcribed_RNA"/>
</dbReference>
<feature type="signal peptide" evidence="1">
    <location>
        <begin position="1"/>
        <end position="16"/>
    </location>
</feature>
<reference evidence="2" key="2">
    <citation type="journal article" date="2015" name="Data Brief">
        <title>Shoot transcriptome of the giant reed, Arundo donax.</title>
        <authorList>
            <person name="Barrero R.A."/>
            <person name="Guerrero F.D."/>
            <person name="Moolhuijzen P."/>
            <person name="Goolsby J.A."/>
            <person name="Tidwell J."/>
            <person name="Bellgard S.E."/>
            <person name="Bellgard M.I."/>
        </authorList>
    </citation>
    <scope>NUCLEOTIDE SEQUENCE</scope>
    <source>
        <tissue evidence="2">Shoot tissue taken approximately 20 cm above the soil surface</tissue>
    </source>
</reference>
<sequence length="48" mass="5578">MATCMLSFFVMHCVVGELRGMMQCNLQVILFYGLHKCTLYLIHISSFF</sequence>
<proteinExistence type="predicted"/>
<dbReference type="AlphaFoldDB" id="A0A0A9H5B3"/>
<accession>A0A0A9H5B3</accession>
<evidence type="ECO:0000313" key="2">
    <source>
        <dbReference type="EMBL" id="JAE30984.1"/>
    </source>
</evidence>